<sequence length="70" mass="7968">MDKSRSSRRKHVTSNAVCVEENAIRFPTNSQHFRLSESNSKKELTCVSFNFLSTGQEMELSLCLTISSLR</sequence>
<dbReference type="Proteomes" id="UP000237105">
    <property type="component" value="Unassembled WGS sequence"/>
</dbReference>
<protein>
    <submittedName>
        <fullName evidence="1">Uncharacterized protein</fullName>
    </submittedName>
</protein>
<accession>A0A2P5DR84</accession>
<keyword evidence="2" id="KW-1185">Reference proteome</keyword>
<reference evidence="2" key="1">
    <citation type="submission" date="2016-06" db="EMBL/GenBank/DDBJ databases">
        <title>Parallel loss of symbiosis genes in relatives of nitrogen-fixing non-legume Parasponia.</title>
        <authorList>
            <person name="Van Velzen R."/>
            <person name="Holmer R."/>
            <person name="Bu F."/>
            <person name="Rutten L."/>
            <person name="Van Zeijl A."/>
            <person name="Liu W."/>
            <person name="Santuari L."/>
            <person name="Cao Q."/>
            <person name="Sharma T."/>
            <person name="Shen D."/>
            <person name="Roswanjaya Y."/>
            <person name="Wardhani T."/>
            <person name="Kalhor M.S."/>
            <person name="Jansen J."/>
            <person name="Van den Hoogen J."/>
            <person name="Gungor B."/>
            <person name="Hartog M."/>
            <person name="Hontelez J."/>
            <person name="Verver J."/>
            <person name="Yang W.-C."/>
            <person name="Schijlen E."/>
            <person name="Repin R."/>
            <person name="Schilthuizen M."/>
            <person name="Schranz E."/>
            <person name="Heidstra R."/>
            <person name="Miyata K."/>
            <person name="Fedorova E."/>
            <person name="Kohlen W."/>
            <person name="Bisseling T."/>
            <person name="Smit S."/>
            <person name="Geurts R."/>
        </authorList>
    </citation>
    <scope>NUCLEOTIDE SEQUENCE [LARGE SCALE GENOMIC DNA]</scope>
    <source>
        <strain evidence="2">cv. WU1-14</strain>
    </source>
</reference>
<dbReference type="EMBL" id="JXTB01000022">
    <property type="protein sequence ID" value="PON75805.1"/>
    <property type="molecule type" value="Genomic_DNA"/>
</dbReference>
<name>A0A2P5DR84_PARAD</name>
<dbReference type="AlphaFoldDB" id="A0A2P5DR84"/>
<gene>
    <name evidence="1" type="ORF">PanWU01x14_040650</name>
</gene>
<evidence type="ECO:0000313" key="1">
    <source>
        <dbReference type="EMBL" id="PON75805.1"/>
    </source>
</evidence>
<evidence type="ECO:0000313" key="2">
    <source>
        <dbReference type="Proteomes" id="UP000237105"/>
    </source>
</evidence>
<comment type="caution">
    <text evidence="1">The sequence shown here is derived from an EMBL/GenBank/DDBJ whole genome shotgun (WGS) entry which is preliminary data.</text>
</comment>
<proteinExistence type="predicted"/>
<organism evidence="1 2">
    <name type="scientific">Parasponia andersonii</name>
    <name type="common">Sponia andersonii</name>
    <dbReference type="NCBI Taxonomy" id="3476"/>
    <lineage>
        <taxon>Eukaryota</taxon>
        <taxon>Viridiplantae</taxon>
        <taxon>Streptophyta</taxon>
        <taxon>Embryophyta</taxon>
        <taxon>Tracheophyta</taxon>
        <taxon>Spermatophyta</taxon>
        <taxon>Magnoliopsida</taxon>
        <taxon>eudicotyledons</taxon>
        <taxon>Gunneridae</taxon>
        <taxon>Pentapetalae</taxon>
        <taxon>rosids</taxon>
        <taxon>fabids</taxon>
        <taxon>Rosales</taxon>
        <taxon>Cannabaceae</taxon>
        <taxon>Parasponia</taxon>
    </lineage>
</organism>